<evidence type="ECO:0000313" key="3">
    <source>
        <dbReference type="EMBL" id="WOG94563.1"/>
    </source>
</evidence>
<dbReference type="NCBIfam" id="TIGR00756">
    <property type="entry name" value="PPR"/>
    <property type="match status" value="3"/>
</dbReference>
<dbReference type="AlphaFoldDB" id="A0AAF0WU66"/>
<reference evidence="3" key="2">
    <citation type="submission" date="2022-03" db="EMBL/GenBank/DDBJ databases">
        <title>Draft title - Genomic analysis of global carrot germplasm unveils the trajectory of domestication and the origin of high carotenoid orange carrot.</title>
        <authorList>
            <person name="Iorizzo M."/>
            <person name="Ellison S."/>
            <person name="Senalik D."/>
            <person name="Macko-Podgorni A."/>
            <person name="Grzebelus D."/>
            <person name="Bostan H."/>
            <person name="Rolling W."/>
            <person name="Curaba J."/>
            <person name="Simon P."/>
        </authorList>
    </citation>
    <scope>NUCLEOTIDE SEQUENCE</scope>
    <source>
        <tissue evidence="3">Leaf</tissue>
    </source>
</reference>
<evidence type="ECO:0000313" key="4">
    <source>
        <dbReference type="Proteomes" id="UP000077755"/>
    </source>
</evidence>
<dbReference type="InterPro" id="IPR011990">
    <property type="entry name" value="TPR-like_helical_dom_sf"/>
</dbReference>
<evidence type="ECO:0000256" key="1">
    <source>
        <dbReference type="ARBA" id="ARBA00022737"/>
    </source>
</evidence>
<keyword evidence="1" id="KW-0677">Repeat</keyword>
<dbReference type="PANTHER" id="PTHR47926:SF347">
    <property type="entry name" value="PENTATRICOPEPTIDE REPEAT-CONTAINING PROTEIN"/>
    <property type="match status" value="1"/>
</dbReference>
<gene>
    <name evidence="3" type="ORF">DCAR_0313859</name>
</gene>
<reference evidence="3" key="1">
    <citation type="journal article" date="2016" name="Nat. Genet.">
        <title>A high-quality carrot genome assembly provides new insights into carotenoid accumulation and asterid genome evolution.</title>
        <authorList>
            <person name="Iorizzo M."/>
            <person name="Ellison S."/>
            <person name="Senalik D."/>
            <person name="Zeng P."/>
            <person name="Satapoomin P."/>
            <person name="Huang J."/>
            <person name="Bowman M."/>
            <person name="Iovene M."/>
            <person name="Sanseverino W."/>
            <person name="Cavagnaro P."/>
            <person name="Yildiz M."/>
            <person name="Macko-Podgorni A."/>
            <person name="Moranska E."/>
            <person name="Grzebelus E."/>
            <person name="Grzebelus D."/>
            <person name="Ashrafi H."/>
            <person name="Zheng Z."/>
            <person name="Cheng S."/>
            <person name="Spooner D."/>
            <person name="Van Deynze A."/>
            <person name="Simon P."/>
        </authorList>
    </citation>
    <scope>NUCLEOTIDE SEQUENCE</scope>
    <source>
        <tissue evidence="3">Leaf</tissue>
    </source>
</reference>
<dbReference type="KEGG" id="dcr:108210495"/>
<evidence type="ECO:0000256" key="2">
    <source>
        <dbReference type="PROSITE-ProRule" id="PRU00708"/>
    </source>
</evidence>
<dbReference type="Proteomes" id="UP000077755">
    <property type="component" value="Chromosome 3"/>
</dbReference>
<dbReference type="Pfam" id="PF13041">
    <property type="entry name" value="PPR_2"/>
    <property type="match status" value="1"/>
</dbReference>
<feature type="repeat" description="PPR" evidence="2">
    <location>
        <begin position="212"/>
        <end position="242"/>
    </location>
</feature>
<dbReference type="FunFam" id="1.25.40.10:FF:000345">
    <property type="entry name" value="Pentatricopeptide repeat-containing protein"/>
    <property type="match status" value="1"/>
</dbReference>
<sequence length="315" mass="34706">MRKPQEIIPLFASLLDTCSSTKNLQKLKLVHAKTIILSISDKDFIRVKLISCYSSCQQMHQASYIFSTMNEGNRKPTFLFNSLIRGYNSVHLYEESINVFAYMVSVSKQVDKNTLPGVLKACGGLSGLRVGRVVHGFVVANGFVLDLANLNGLVTMYGKCGDLVSARRVFDGMSERNLITWSAMMGGYGMHGEFGEVFGLFERMVGCGLVPDGVTFTTVLSACSHGGFVDKGVEYFEMMKGRFGVRPSLEHYTCMVDLLGRVGRLDEAERLLEDIGEVEPDSALLGALLGACKMHGRVEVAERVAEKLYGRRLIA</sequence>
<dbReference type="GO" id="GO:0009451">
    <property type="term" value="P:RNA modification"/>
    <property type="evidence" value="ECO:0007669"/>
    <property type="project" value="InterPro"/>
</dbReference>
<keyword evidence="4" id="KW-1185">Reference proteome</keyword>
<feature type="repeat" description="PPR" evidence="2">
    <location>
        <begin position="177"/>
        <end position="211"/>
    </location>
</feature>
<proteinExistence type="predicted"/>
<dbReference type="InterPro" id="IPR046960">
    <property type="entry name" value="PPR_At4g14850-like_plant"/>
</dbReference>
<dbReference type="GO" id="GO:0003723">
    <property type="term" value="F:RNA binding"/>
    <property type="evidence" value="ECO:0007669"/>
    <property type="project" value="InterPro"/>
</dbReference>
<protein>
    <recommendedName>
        <fullName evidence="5">Pentatricopeptide repeat-containing protein</fullName>
    </recommendedName>
</protein>
<dbReference type="InterPro" id="IPR002885">
    <property type="entry name" value="PPR_rpt"/>
</dbReference>
<accession>A0AAF0WU66</accession>
<dbReference type="EMBL" id="CP093345">
    <property type="protein sequence ID" value="WOG94563.1"/>
    <property type="molecule type" value="Genomic_DNA"/>
</dbReference>
<dbReference type="PANTHER" id="PTHR47926">
    <property type="entry name" value="PENTATRICOPEPTIDE REPEAT-CONTAINING PROTEIN"/>
    <property type="match status" value="1"/>
</dbReference>
<evidence type="ECO:0008006" key="5">
    <source>
        <dbReference type="Google" id="ProtNLM"/>
    </source>
</evidence>
<dbReference type="Gene3D" id="1.25.40.10">
    <property type="entry name" value="Tetratricopeptide repeat domain"/>
    <property type="match status" value="3"/>
</dbReference>
<organism evidence="3 4">
    <name type="scientific">Daucus carota subsp. sativus</name>
    <name type="common">Carrot</name>
    <dbReference type="NCBI Taxonomy" id="79200"/>
    <lineage>
        <taxon>Eukaryota</taxon>
        <taxon>Viridiplantae</taxon>
        <taxon>Streptophyta</taxon>
        <taxon>Embryophyta</taxon>
        <taxon>Tracheophyta</taxon>
        <taxon>Spermatophyta</taxon>
        <taxon>Magnoliopsida</taxon>
        <taxon>eudicotyledons</taxon>
        <taxon>Gunneridae</taxon>
        <taxon>Pentapetalae</taxon>
        <taxon>asterids</taxon>
        <taxon>campanulids</taxon>
        <taxon>Apiales</taxon>
        <taxon>Apiaceae</taxon>
        <taxon>Apioideae</taxon>
        <taxon>Scandiceae</taxon>
        <taxon>Daucinae</taxon>
        <taxon>Daucus</taxon>
        <taxon>Daucus sect. Daucus</taxon>
    </lineage>
</organism>
<dbReference type="PROSITE" id="PS51375">
    <property type="entry name" value="PPR"/>
    <property type="match status" value="2"/>
</dbReference>
<dbReference type="Pfam" id="PF01535">
    <property type="entry name" value="PPR"/>
    <property type="match status" value="2"/>
</dbReference>
<name>A0AAF0WU66_DAUCS</name>